<keyword evidence="1" id="KW-0472">Membrane</keyword>
<dbReference type="Pfam" id="PF01832">
    <property type="entry name" value="Glucosaminidase"/>
    <property type="match status" value="1"/>
</dbReference>
<accession>A0A381YC30</accession>
<keyword evidence="1" id="KW-0812">Transmembrane</keyword>
<evidence type="ECO:0000256" key="1">
    <source>
        <dbReference type="SAM" id="Phobius"/>
    </source>
</evidence>
<name>A0A381YC30_9ZZZZ</name>
<organism evidence="3">
    <name type="scientific">marine metagenome</name>
    <dbReference type="NCBI Taxonomy" id="408172"/>
    <lineage>
        <taxon>unclassified sequences</taxon>
        <taxon>metagenomes</taxon>
        <taxon>ecological metagenomes</taxon>
    </lineage>
</organism>
<dbReference type="InterPro" id="IPR002901">
    <property type="entry name" value="MGlyc_endo_b_GlcNAc-like_dom"/>
</dbReference>
<gene>
    <name evidence="3" type="ORF">METZ01_LOCUS127005</name>
</gene>
<dbReference type="PANTHER" id="PTHR40572:SF1">
    <property type="entry name" value="PROTEIN BAX"/>
    <property type="match status" value="1"/>
</dbReference>
<evidence type="ECO:0000313" key="3">
    <source>
        <dbReference type="EMBL" id="SVA74151.1"/>
    </source>
</evidence>
<sequence>MKLNLKKYSGAFRKTYWWIKAILVVIFVSSLAYGWGTFTPNPIAVKKATEEVRIEHAIWAEKLGLHEPSFEYTNKKEFIIEVNMCLDYLNWKTPPDKRVPIQMVTAQAALESGWGTSRFAIEANNLFGIKTWDKDKGLLPIGMSEDTPWRVRVFKTKCNSVQEYIRILNEHPAYKEFRALRAKLLEKGELLDSVQLIATLDKFSTTEDYDKRVINMMKKIAQVLEE</sequence>
<protein>
    <recommendedName>
        <fullName evidence="2">Mannosyl-glycoprotein endo-beta-N-acetylglucosamidase-like domain-containing protein</fullName>
    </recommendedName>
</protein>
<evidence type="ECO:0000259" key="2">
    <source>
        <dbReference type="Pfam" id="PF01832"/>
    </source>
</evidence>
<feature type="domain" description="Mannosyl-glycoprotein endo-beta-N-acetylglucosamidase-like" evidence="2">
    <location>
        <begin position="98"/>
        <end position="220"/>
    </location>
</feature>
<proteinExistence type="predicted"/>
<dbReference type="PANTHER" id="PTHR40572">
    <property type="entry name" value="PROTEIN BAX"/>
    <property type="match status" value="1"/>
</dbReference>
<dbReference type="GO" id="GO:0004040">
    <property type="term" value="F:amidase activity"/>
    <property type="evidence" value="ECO:0007669"/>
    <property type="project" value="InterPro"/>
</dbReference>
<dbReference type="Gene3D" id="1.10.530.10">
    <property type="match status" value="1"/>
</dbReference>
<dbReference type="EMBL" id="UINC01017790">
    <property type="protein sequence ID" value="SVA74151.1"/>
    <property type="molecule type" value="Genomic_DNA"/>
</dbReference>
<reference evidence="3" key="1">
    <citation type="submission" date="2018-05" db="EMBL/GenBank/DDBJ databases">
        <authorList>
            <person name="Lanie J.A."/>
            <person name="Ng W.-L."/>
            <person name="Kazmierczak K.M."/>
            <person name="Andrzejewski T.M."/>
            <person name="Davidsen T.M."/>
            <person name="Wayne K.J."/>
            <person name="Tettelin H."/>
            <person name="Glass J.I."/>
            <person name="Rusch D."/>
            <person name="Podicherti R."/>
            <person name="Tsui H.-C.T."/>
            <person name="Winkler M.E."/>
        </authorList>
    </citation>
    <scope>NUCLEOTIDE SEQUENCE</scope>
</reference>
<dbReference type="InterPro" id="IPR053195">
    <property type="entry name" value="Bax-like"/>
</dbReference>
<feature type="transmembrane region" description="Helical" evidence="1">
    <location>
        <begin position="16"/>
        <end position="36"/>
    </location>
</feature>
<dbReference type="AlphaFoldDB" id="A0A381YC30"/>
<keyword evidence="1" id="KW-1133">Transmembrane helix</keyword>